<accession>A0A1Y5E2F2</accession>
<dbReference type="PANTHER" id="PTHR12526">
    <property type="entry name" value="GLYCOSYLTRANSFERASE"/>
    <property type="match status" value="1"/>
</dbReference>
<dbReference type="Gene3D" id="3.40.50.2000">
    <property type="entry name" value="Glycogen Phosphorylase B"/>
    <property type="match status" value="2"/>
</dbReference>
<dbReference type="Pfam" id="PF13692">
    <property type="entry name" value="Glyco_trans_1_4"/>
    <property type="match status" value="1"/>
</dbReference>
<gene>
    <name evidence="1" type="ORF">A9Q75_17990</name>
</gene>
<dbReference type="EMBL" id="MAAF01000111">
    <property type="protein sequence ID" value="OUR75195.1"/>
    <property type="molecule type" value="Genomic_DNA"/>
</dbReference>
<sequence>MKKVNVLALTLGEHTPSSRFRIRKLIPELSNYGIGVDEIYAKFGSHPPAGFINRLYWLPKTLMNSLERVNKANNYDICFLQKPLVSTLITFEPLIKPPFVFDVDDAIHLGKRGWAMDKIAKKASHVICGNDFLAEHYQQFSDVTILPTAVDTDYFIPSTQFYSELIVGWSGSSSGFKYLYQIEAQLVVVLKRFPTLKIKIVSNEAPKFTLIDPARIIYEKWTSATEVKAIQNFSVGLMPLDDNLWERGKCSYKMLTYMAVGVPVVVSNVGMNKTVMSHGQCGHLVSNADDWIDSISELLMSQTLRCTMGKVGRSTVCEHYSNKVLVPKLAQLMVNLKS</sequence>
<reference evidence="2" key="1">
    <citation type="journal article" date="2017" name="Proc. Natl. Acad. Sci. U.S.A.">
        <title>Simulation of Deepwater Horizon oil plume reveals substrate specialization within a complex community of hydrocarbon degraders.</title>
        <authorList>
            <person name="Hu P."/>
            <person name="Dubinsky E.A."/>
            <person name="Probst A.J."/>
            <person name="Wang J."/>
            <person name="Sieber C.M.K."/>
            <person name="Tom L.M."/>
            <person name="Gardinali P."/>
            <person name="Banfield J.F."/>
            <person name="Atlas R.M."/>
            <person name="Andersen G.L."/>
        </authorList>
    </citation>
    <scope>NUCLEOTIDE SEQUENCE [LARGE SCALE GENOMIC DNA]</scope>
</reference>
<organism evidence="1 2">
    <name type="scientific">Colwellia psychrerythraea</name>
    <name type="common">Vibrio psychroerythus</name>
    <dbReference type="NCBI Taxonomy" id="28229"/>
    <lineage>
        <taxon>Bacteria</taxon>
        <taxon>Pseudomonadati</taxon>
        <taxon>Pseudomonadota</taxon>
        <taxon>Gammaproteobacteria</taxon>
        <taxon>Alteromonadales</taxon>
        <taxon>Colwelliaceae</taxon>
        <taxon>Colwellia</taxon>
    </lineage>
</organism>
<proteinExistence type="predicted"/>
<dbReference type="SUPFAM" id="SSF53756">
    <property type="entry name" value="UDP-Glycosyltransferase/glycogen phosphorylase"/>
    <property type="match status" value="1"/>
</dbReference>
<dbReference type="AlphaFoldDB" id="A0A1Y5E2F2"/>
<name>A0A1Y5E2F2_COLPS</name>
<evidence type="ECO:0000313" key="1">
    <source>
        <dbReference type="EMBL" id="OUR75195.1"/>
    </source>
</evidence>
<dbReference type="Proteomes" id="UP000243053">
    <property type="component" value="Unassembled WGS sequence"/>
</dbReference>
<protein>
    <recommendedName>
        <fullName evidence="3">Glycosyl transferase group 1</fullName>
    </recommendedName>
</protein>
<evidence type="ECO:0008006" key="3">
    <source>
        <dbReference type="Google" id="ProtNLM"/>
    </source>
</evidence>
<evidence type="ECO:0000313" key="2">
    <source>
        <dbReference type="Proteomes" id="UP000243053"/>
    </source>
</evidence>
<comment type="caution">
    <text evidence="1">The sequence shown here is derived from an EMBL/GenBank/DDBJ whole genome shotgun (WGS) entry which is preliminary data.</text>
</comment>